<evidence type="ECO:0000313" key="10">
    <source>
        <dbReference type="Proteomes" id="UP000239156"/>
    </source>
</evidence>
<dbReference type="GO" id="GO:0045943">
    <property type="term" value="P:positive regulation of transcription by RNA polymerase I"/>
    <property type="evidence" value="ECO:0007669"/>
    <property type="project" value="InterPro"/>
</dbReference>
<organism evidence="9 10">
    <name type="scientific">Puccinia striiformis</name>
    <dbReference type="NCBI Taxonomy" id="27350"/>
    <lineage>
        <taxon>Eukaryota</taxon>
        <taxon>Fungi</taxon>
        <taxon>Dikarya</taxon>
        <taxon>Basidiomycota</taxon>
        <taxon>Pucciniomycotina</taxon>
        <taxon>Pucciniomycetes</taxon>
        <taxon>Pucciniales</taxon>
        <taxon>Pucciniaceae</taxon>
        <taxon>Puccinia</taxon>
    </lineage>
</organism>
<keyword evidence="6" id="KW-0804">Transcription</keyword>
<dbReference type="Gene3D" id="2.130.10.10">
    <property type="entry name" value="YVTN repeat-like/Quinoprotein amine dehydrogenase"/>
    <property type="match status" value="2"/>
</dbReference>
<proteinExistence type="predicted"/>
<dbReference type="VEuPathDB" id="FungiDB:PSTT_09865"/>
<evidence type="ECO:0000256" key="6">
    <source>
        <dbReference type="ARBA" id="ARBA00023163"/>
    </source>
</evidence>
<name>A0A2S4V6Z4_9BASI</name>
<evidence type="ECO:0000256" key="7">
    <source>
        <dbReference type="ARBA" id="ARBA00023242"/>
    </source>
</evidence>
<dbReference type="SUPFAM" id="SSF50978">
    <property type="entry name" value="WD40 repeat-like"/>
    <property type="match status" value="2"/>
</dbReference>
<dbReference type="GO" id="GO:2000234">
    <property type="term" value="P:positive regulation of rRNA processing"/>
    <property type="evidence" value="ECO:0007669"/>
    <property type="project" value="TreeGrafter"/>
</dbReference>
<evidence type="ECO:0000256" key="2">
    <source>
        <dbReference type="ARBA" id="ARBA00022517"/>
    </source>
</evidence>
<dbReference type="InterPro" id="IPR053826">
    <property type="entry name" value="WDR75"/>
</dbReference>
<gene>
    <name evidence="9" type="ORF">PSTT_09865</name>
</gene>
<comment type="caution">
    <text evidence="9">The sequence shown here is derived from an EMBL/GenBank/DDBJ whole genome shotgun (WGS) entry which is preliminary data.</text>
</comment>
<dbReference type="GO" id="GO:0003723">
    <property type="term" value="F:RNA binding"/>
    <property type="evidence" value="ECO:0007669"/>
    <property type="project" value="InterPro"/>
</dbReference>
<dbReference type="Proteomes" id="UP000239156">
    <property type="component" value="Unassembled WGS sequence"/>
</dbReference>
<evidence type="ECO:0000256" key="4">
    <source>
        <dbReference type="ARBA" id="ARBA00022574"/>
    </source>
</evidence>
<keyword evidence="2" id="KW-0690">Ribosome biogenesis</keyword>
<reference evidence="9" key="1">
    <citation type="submission" date="2017-12" db="EMBL/GenBank/DDBJ databases">
        <title>Gene loss provides genomic basis for host adaptation in cereal stripe rust fungi.</title>
        <authorList>
            <person name="Xia C."/>
        </authorList>
    </citation>
    <scope>NUCLEOTIDE SEQUENCE [LARGE SCALE GENOMIC DNA]</scope>
    <source>
        <strain evidence="9">93-210</strain>
    </source>
</reference>
<dbReference type="SMART" id="SM00320">
    <property type="entry name" value="WD40"/>
    <property type="match status" value="4"/>
</dbReference>
<evidence type="ECO:0000256" key="3">
    <source>
        <dbReference type="ARBA" id="ARBA00022552"/>
    </source>
</evidence>
<dbReference type="PANTHER" id="PTHR44215:SF1">
    <property type="entry name" value="WD REPEAT-CONTAINING PROTEIN 75"/>
    <property type="match status" value="1"/>
</dbReference>
<dbReference type="AlphaFoldDB" id="A0A2S4V6Z4"/>
<evidence type="ECO:0000313" key="9">
    <source>
        <dbReference type="EMBL" id="POW05235.1"/>
    </source>
</evidence>
<evidence type="ECO:0000256" key="1">
    <source>
        <dbReference type="ARBA" id="ARBA00004604"/>
    </source>
</evidence>
<dbReference type="EMBL" id="PKSL01000101">
    <property type="protein sequence ID" value="POW05235.1"/>
    <property type="molecule type" value="Genomic_DNA"/>
</dbReference>
<feature type="region of interest" description="Disordered" evidence="8">
    <location>
        <begin position="966"/>
        <end position="985"/>
    </location>
</feature>
<dbReference type="InterPro" id="IPR001680">
    <property type="entry name" value="WD40_rpt"/>
</dbReference>
<dbReference type="VEuPathDB" id="FungiDB:PSHT_04177"/>
<keyword evidence="5" id="KW-0677">Repeat</keyword>
<protein>
    <submittedName>
        <fullName evidence="9">Uncharacterized protein</fullName>
    </submittedName>
</protein>
<keyword evidence="3" id="KW-0698">rRNA processing</keyword>
<dbReference type="InterPro" id="IPR036322">
    <property type="entry name" value="WD40_repeat_dom_sf"/>
</dbReference>
<feature type="compositionally biased region" description="Low complexity" evidence="8">
    <location>
        <begin position="970"/>
        <end position="982"/>
    </location>
</feature>
<dbReference type="InterPro" id="IPR015943">
    <property type="entry name" value="WD40/YVTN_repeat-like_dom_sf"/>
</dbReference>
<keyword evidence="10" id="KW-1185">Reference proteome</keyword>
<accession>A0A2S4V6Z4</accession>
<keyword evidence="7" id="KW-0539">Nucleus</keyword>
<dbReference type="PANTHER" id="PTHR44215">
    <property type="entry name" value="WD REPEAT-CONTAINING PROTEIN 75"/>
    <property type="match status" value="1"/>
</dbReference>
<keyword evidence="4" id="KW-0853">WD repeat</keyword>
<comment type="subcellular location">
    <subcellularLocation>
        <location evidence="1">Nucleus</location>
        <location evidence="1">Nucleolus</location>
    </subcellularLocation>
</comment>
<dbReference type="GO" id="GO:0032040">
    <property type="term" value="C:small-subunit processome"/>
    <property type="evidence" value="ECO:0007669"/>
    <property type="project" value="InterPro"/>
</dbReference>
<evidence type="ECO:0000256" key="5">
    <source>
        <dbReference type="ARBA" id="ARBA00022737"/>
    </source>
</evidence>
<sequence>MKWQTLLQPSHPSCQPVISSDSKLCFLAGLPLSIHVYSTQSSLQISSLIIPDPAQKSRLVKIISHPTSPQQLLILVSSSGHIYLYDFIENVIKATYQTNLAITHAVIRSSLRPSGPSDQSNSSFTLLLVTKQTPAETKKPKGKRPALGARDKTRERSVVYAIKIDQPSSLNQKTQPIQHKIRLLKIDPVSAFSSSPCGNWIGLVTGLNIWIIRLKPIDLFDKVEDQELSKKTRFETLHLSAPEPITCIAFPAKTHADHFDSSQPPSIDVSCVPSDFFATGSSSGKIALWHALSEAQWTTFSESATRTPGVGLPCPTSVSHWHSHPVADLTFTRNGSHLLSGGEEAVLTFLPRLGTPISNISLIEKVDINEPGALVTGLDGSLMIVNVATMSLSKTLKLPKMYQLPKVYKHPRSQAILSPISSPGSSSKSYGNLLLQSSHSCGLQILDGGSGRVLSEIFVRPKNTVSRRGERAIVEPKLLFAELGGVGDQYLVTIDSWVDHDRGFSLEITLKLWERVLGREGNSDGFQVIARIENPHDDSPITSLKLSTDLIPKIITTSIDGTIKIWTSSSISPHLITVPTAITSMTTSLPKSKKLQSSFASSSIGNEFENLKSIKLKLKNYGVSQSRISKDNSIFILLHNNNKNNSNHQPSSSTSSCRNMIISIWDLKNYQFLKSFNLNSFGSISHRQPEQFFIKDLLFIGDKHQFIFILGNFGCGLFDLLTGSEIGFWLCKPKFMVKTSDESKVMVIHEKSLGREEEENTLAKKMADEVETGEGEKKPKEIKKKKINMLAIIDINTKKTILNHKLNHSPYSGRFINTSKQVNSNLNKKDSSKKDEIMDGLVLITETSGLIRAGEAIDDTEQNSIDGANRIEQALGISTQLPFQDIFETHTKLDQSRLLDTLNLQENQNNDSTSQELDFEFERLIQISPHLIPPSRLLWSSLIKPSKPSFITPIKTNPSSTLINSHSYQDHSTCSPTTTTTDSDSKHSLHHRIHISQFNHLLLSNLNLNSQLEPLQLAEDQLST</sequence>
<evidence type="ECO:0000256" key="8">
    <source>
        <dbReference type="SAM" id="MobiDB-lite"/>
    </source>
</evidence>
<dbReference type="GO" id="GO:0006364">
    <property type="term" value="P:rRNA processing"/>
    <property type="evidence" value="ECO:0007669"/>
    <property type="project" value="UniProtKB-KW"/>
</dbReference>